<dbReference type="InterPro" id="IPR050991">
    <property type="entry name" value="ECM_Regulatory_Proteins"/>
</dbReference>
<dbReference type="EMBL" id="JAUSWA010000030">
    <property type="protein sequence ID" value="MDQ0495996.1"/>
    <property type="molecule type" value="Genomic_DNA"/>
</dbReference>
<dbReference type="CDD" id="cd00063">
    <property type="entry name" value="FN3"/>
    <property type="match status" value="5"/>
</dbReference>
<dbReference type="InterPro" id="IPR013783">
    <property type="entry name" value="Ig-like_fold"/>
</dbReference>
<dbReference type="InterPro" id="IPR001119">
    <property type="entry name" value="SLH_dom"/>
</dbReference>
<dbReference type="PANTHER" id="PTHR46708:SF2">
    <property type="entry name" value="FIBRONECTIN TYPE-III DOMAIN-CONTAINING PROTEIN"/>
    <property type="match status" value="1"/>
</dbReference>
<evidence type="ECO:0000259" key="4">
    <source>
        <dbReference type="PROSITE" id="PS51272"/>
    </source>
</evidence>
<dbReference type="PROSITE" id="PS51272">
    <property type="entry name" value="SLH"/>
    <property type="match status" value="2"/>
</dbReference>
<evidence type="ECO:0000313" key="5">
    <source>
        <dbReference type="EMBL" id="MDQ0495996.1"/>
    </source>
</evidence>
<dbReference type="PROSITE" id="PS50853">
    <property type="entry name" value="FN3"/>
    <property type="match status" value="3"/>
</dbReference>
<dbReference type="NCBIfam" id="NF047446">
    <property type="entry name" value="barrel_OmpL47"/>
    <property type="match status" value="1"/>
</dbReference>
<name>A0ABU0L3Z3_9BACL</name>
<dbReference type="SUPFAM" id="SSF49265">
    <property type="entry name" value="Fibronectin type III"/>
    <property type="match status" value="5"/>
</dbReference>
<dbReference type="InterPro" id="IPR003961">
    <property type="entry name" value="FN3_dom"/>
</dbReference>
<feature type="region of interest" description="Disordered" evidence="2">
    <location>
        <begin position="1300"/>
        <end position="1326"/>
    </location>
</feature>
<dbReference type="Gene3D" id="2.60.40.10">
    <property type="entry name" value="Immunoglobulins"/>
    <property type="match status" value="6"/>
</dbReference>
<dbReference type="InterPro" id="IPR058094">
    <property type="entry name" value="Ig-like_OmpL47-like"/>
</dbReference>
<organism evidence="5 6">
    <name type="scientific">Paenibacillus brasilensis</name>
    <dbReference type="NCBI Taxonomy" id="128574"/>
    <lineage>
        <taxon>Bacteria</taxon>
        <taxon>Bacillati</taxon>
        <taxon>Bacillota</taxon>
        <taxon>Bacilli</taxon>
        <taxon>Bacillales</taxon>
        <taxon>Paenibacillaceae</taxon>
        <taxon>Paenibacillus</taxon>
    </lineage>
</organism>
<accession>A0ABU0L3Z3</accession>
<feature type="domain" description="Fibronectin type-III" evidence="3">
    <location>
        <begin position="984"/>
        <end position="1066"/>
    </location>
</feature>
<dbReference type="Pfam" id="PF00041">
    <property type="entry name" value="fn3"/>
    <property type="match status" value="2"/>
</dbReference>
<protein>
    <submittedName>
        <fullName evidence="5">Fibronectin type 3 domain-containing protein</fullName>
    </submittedName>
</protein>
<evidence type="ECO:0000256" key="2">
    <source>
        <dbReference type="SAM" id="MobiDB-lite"/>
    </source>
</evidence>
<feature type="domain" description="Fibronectin type-III" evidence="3">
    <location>
        <begin position="642"/>
        <end position="731"/>
    </location>
</feature>
<feature type="domain" description="SLH" evidence="4">
    <location>
        <begin position="1476"/>
        <end position="1532"/>
    </location>
</feature>
<dbReference type="InterPro" id="IPR036116">
    <property type="entry name" value="FN3_sf"/>
</dbReference>
<comment type="caution">
    <text evidence="5">The sequence shown here is derived from an EMBL/GenBank/DDBJ whole genome shotgun (WGS) entry which is preliminary data.</text>
</comment>
<sequence length="1532" mass="168981">MHRKNKRKVRKYSKWVYGLLAVLLLLTMIPIFPERVSAATQEIIGGPFCQNNLPGGGVSWGTPSGSGVGATEVYSGMGSARYKCDGSVQPTNRFIDIGRSIQTADYRIFVYIEGSYHTEIYASNAAAGSSWRPDGTNLYTWTNVIKFYADSFYQGKWVEITDSITLRDIRYFRAMGYNQQTSNEISRFGIRLIPKSDLMPTPPRIHAGAEGQAVTGWTKEPVTVWINGDVAPEGLKYYEYSVNGGAFQPYTGPFTVYDHGVNTIYARTVDVNNQYSGLSAGKVRIDKMPPTPPVINATGNSNDYVLSLQPGTDDYSGLAHTQFRMTGVVNQDWQDYTGVFHVNKDGKSMVYARSIDSVGNVSQEVSKEVIIDKKGPTAPVIRASEAGPTIHDVNISIDSGSDPINGIKLTQYRLSPTGEWQTYQGMVTLTAEGNYELSARTINNLDVPGPVVTQSVMIDRTKPTPPEVTFSEVTMPTRYTNKPVQFSLSGAADTTAVHYEYQWGSGGYVPGSSGILNRSGIVKVTAQAVDAAGNRSDPVSATSYIDLEPPTIQLTPNSREWKDSSIDVEIRYADQHSGIEPATMQYRITNSPDSPENWDAAADTAIQLNLLNEGEWYVHAKTKDQAGNISETVSSALLIQKQPEPVVLSATSIRNTEADLQWTLPSGLNDGYVYSIRNLTTHEVWDVAHPTNSFTNKKLQGGHQYEYEVRSSNHVGGNAYSNRVRVLTLPDAPDLIQLRTVSRHPAEIMADFTPVASANKYNIVATDVSTGEVIFRDTVTQDVYNPITGMESGKYYDVSVSAMNETGEGAAKHVSFLSLPDSPAGFQNVTVREDRVELKWNDVVTATYYALDRDKVSVYHDVYTEFTDNDLQAGTEYVYRISAENTTGFGDYAHLGVITLPARVTTLASVTKDVYSVGVMWQDVQGAEGYILSVNDKPNVQIPRGIHSYTFEGLPAGRPASIRIRAYNRSGIGEDATINGLTLPASAVQLAAVDVRQHEATLKWEPVDGATQYKVTINEQDYYSTEPRVVVSGLEGGKNYNFQVSSGNSSGFSQPAWEELLTLPPQVQNVKVTELGNGRISLSWDGSNSAYQYAVIRRDTGEVFDTRNAHIALSGIQPGMIYSFGIQAMNTSGAGDIAPFTYRALPDEIPDSRLIVKDVTDTNLVVTWKEALGADAYNVYQNGVLISHTTHNEFKLNKLDSSTVYRITVKPVNTSGEGKPTEVEVETLPSPDFKLSKTETTNNEFIIHWESEHHNDIFVLISEGGTELYRGKERSFIWRQLREKQLYTVQLWAENSQGKRTEAKQVNGKTTGNPVDKGGGAGGAVSVKPIQSVDQSTVKEQIETGLIQAPSVETKSNHFSDIDRIFNREKINALADLGVVKGTTHTLFEPNRLVTRMEFTSMLVRSLKLPLETDVTLGFEDINPSAWYLGLLKTAIKDQVARGFSNREFGPDRVINREQAAKMVNNVIKATPQHESSVYSDTSQIVEWARKDVLGLTEIKLVQGYPDGSFRAKQEVTRAEAAEMIYNMLQMK</sequence>
<evidence type="ECO:0000256" key="1">
    <source>
        <dbReference type="ARBA" id="ARBA00022737"/>
    </source>
</evidence>
<dbReference type="SMART" id="SM00060">
    <property type="entry name" value="FN3"/>
    <property type="match status" value="9"/>
</dbReference>
<dbReference type="Pfam" id="PF00395">
    <property type="entry name" value="SLH"/>
    <property type="match status" value="3"/>
</dbReference>
<feature type="domain" description="SLH" evidence="4">
    <location>
        <begin position="1354"/>
        <end position="1417"/>
    </location>
</feature>
<dbReference type="PANTHER" id="PTHR46708">
    <property type="entry name" value="TENASCIN"/>
    <property type="match status" value="1"/>
</dbReference>
<dbReference type="Proteomes" id="UP001242811">
    <property type="component" value="Unassembled WGS sequence"/>
</dbReference>
<keyword evidence="1" id="KW-0677">Repeat</keyword>
<dbReference type="RefSeq" id="WP_152378893.1">
    <property type="nucleotide sequence ID" value="NZ_CP045298.1"/>
</dbReference>
<keyword evidence="6" id="KW-1185">Reference proteome</keyword>
<feature type="domain" description="Fibronectin type-III" evidence="3">
    <location>
        <begin position="1150"/>
        <end position="1231"/>
    </location>
</feature>
<gene>
    <name evidence="5" type="ORF">QOZ95_004182</name>
</gene>
<reference evidence="5 6" key="1">
    <citation type="submission" date="2023-07" db="EMBL/GenBank/DDBJ databases">
        <title>Genomic Encyclopedia of Type Strains, Phase IV (KMG-IV): sequencing the most valuable type-strain genomes for metagenomic binning, comparative biology and taxonomic classification.</title>
        <authorList>
            <person name="Goeker M."/>
        </authorList>
    </citation>
    <scope>NUCLEOTIDE SEQUENCE [LARGE SCALE GENOMIC DNA]</scope>
    <source>
        <strain evidence="5 6">DSM 14914</strain>
    </source>
</reference>
<evidence type="ECO:0000259" key="3">
    <source>
        <dbReference type="PROSITE" id="PS50853"/>
    </source>
</evidence>
<proteinExistence type="predicted"/>
<evidence type="ECO:0000313" key="6">
    <source>
        <dbReference type="Proteomes" id="UP001242811"/>
    </source>
</evidence>